<evidence type="ECO:0000313" key="1">
    <source>
        <dbReference type="EMBL" id="MEC6898414.1"/>
    </source>
</evidence>
<sequence length="93" mass="8925">MYNLSVDEISIVDGGGDGGFIQNTIYGGIAAGAGYYAGAAFGPIGVIVVGGIAAGMNTNSSYSNAGVGTGTSQTYGGNGLSVGGQMMGAGRSF</sequence>
<dbReference type="Proteomes" id="UP001339429">
    <property type="component" value="Unassembled WGS sequence"/>
</dbReference>
<dbReference type="EMBL" id="JAYXUD010000004">
    <property type="protein sequence ID" value="MEC6898414.1"/>
    <property type="molecule type" value="Genomic_DNA"/>
</dbReference>
<protein>
    <recommendedName>
        <fullName evidence="3">Bacteriocin class II with double-glycine leader peptide</fullName>
    </recommendedName>
</protein>
<reference evidence="1 2" key="1">
    <citation type="submission" date="2024-01" db="EMBL/GenBank/DDBJ databases">
        <title>Active colonisers of the gastrointestinal tract of Atlantic salmon farmed in a warm water region.</title>
        <authorList>
            <person name="Bowman J.P."/>
        </authorList>
    </citation>
    <scope>NUCLEOTIDE SEQUENCE [LARGE SCALE GENOMIC DNA]</scope>
    <source>
        <strain evidence="1 2">S4MW1</strain>
    </source>
</reference>
<dbReference type="RefSeq" id="WP_327766936.1">
    <property type="nucleotide sequence ID" value="NZ_JAYXUC010000002.1"/>
</dbReference>
<keyword evidence="2" id="KW-1185">Reference proteome</keyword>
<gene>
    <name evidence="1" type="ORF">VXS00_07170</name>
</gene>
<accession>A0ABU6LH52</accession>
<evidence type="ECO:0008006" key="3">
    <source>
        <dbReference type="Google" id="ProtNLM"/>
    </source>
</evidence>
<proteinExistence type="predicted"/>
<comment type="caution">
    <text evidence="1">The sequence shown here is derived from an EMBL/GenBank/DDBJ whole genome shotgun (WGS) entry which is preliminary data.</text>
</comment>
<name>A0ABU6LH52_9GAMM</name>
<organism evidence="1 2">
    <name type="scientific">Photobacterium piscicola</name>
    <dbReference type="NCBI Taxonomy" id="1378299"/>
    <lineage>
        <taxon>Bacteria</taxon>
        <taxon>Pseudomonadati</taxon>
        <taxon>Pseudomonadota</taxon>
        <taxon>Gammaproteobacteria</taxon>
        <taxon>Vibrionales</taxon>
        <taxon>Vibrionaceae</taxon>
        <taxon>Photobacterium</taxon>
    </lineage>
</organism>
<evidence type="ECO:0000313" key="2">
    <source>
        <dbReference type="Proteomes" id="UP001339429"/>
    </source>
</evidence>